<proteinExistence type="predicted"/>
<reference evidence="1" key="1">
    <citation type="submission" date="2009-10" db="EMBL/GenBank/DDBJ databases">
        <title>Diversity of trophic interactions inside an arsenic-rich microbial ecosystem.</title>
        <authorList>
            <person name="Bertin P.N."/>
            <person name="Heinrich-Salmeron A."/>
            <person name="Pelletier E."/>
            <person name="Goulhen-Chollet F."/>
            <person name="Arsene-Ploetze F."/>
            <person name="Gallien S."/>
            <person name="Calteau A."/>
            <person name="Vallenet D."/>
            <person name="Casiot C."/>
            <person name="Chane-Woon-Ming B."/>
            <person name="Giloteaux L."/>
            <person name="Barakat M."/>
            <person name="Bonnefoy V."/>
            <person name="Bruneel O."/>
            <person name="Chandler M."/>
            <person name="Cleiss J."/>
            <person name="Duran R."/>
            <person name="Elbaz-Poulichet F."/>
            <person name="Fonknechten N."/>
            <person name="Lauga B."/>
            <person name="Mornico D."/>
            <person name="Ortet P."/>
            <person name="Schaeffer C."/>
            <person name="Siguier P."/>
            <person name="Alexander Thil Smith A."/>
            <person name="Van Dorsselaer A."/>
            <person name="Weissenbach J."/>
            <person name="Medigue C."/>
            <person name="Le Paslier D."/>
        </authorList>
    </citation>
    <scope>NUCLEOTIDE SEQUENCE</scope>
</reference>
<gene>
    <name evidence="1" type="ORF">CARN4_1448</name>
</gene>
<organism evidence="1">
    <name type="scientific">mine drainage metagenome</name>
    <dbReference type="NCBI Taxonomy" id="410659"/>
    <lineage>
        <taxon>unclassified sequences</taxon>
        <taxon>metagenomes</taxon>
        <taxon>ecological metagenomes</taxon>
    </lineage>
</organism>
<comment type="caution">
    <text evidence="1">The sequence shown here is derived from an EMBL/GenBank/DDBJ whole genome shotgun (WGS) entry which is preliminary data.</text>
</comment>
<evidence type="ECO:0000313" key="1">
    <source>
        <dbReference type="EMBL" id="CBI03288.1"/>
    </source>
</evidence>
<sequence>MRLSWRLSAFLAALALLGAVPQAAPSAAQRVTVPGGTQIAYRVVGNVSSANAKVGDTFPIRVVHNVAVDGWIVIARGATGKGEVISVDRAGPHGHAGSLKVRTDWIYGVDGNKIRLTDQDRTAHGRSEKGKASTLTVVSAVFLGIPGLFAHNFVRGKDVTIDRAHTYHAFVDQSVYVASSQRRMTASGFAPAAAATSTP</sequence>
<protein>
    <submittedName>
        <fullName evidence="1">Uncharacterized protein</fullName>
    </submittedName>
</protein>
<dbReference type="AlphaFoldDB" id="E6Q7W3"/>
<dbReference type="EMBL" id="CABO01000055">
    <property type="protein sequence ID" value="CBI03288.1"/>
    <property type="molecule type" value="Genomic_DNA"/>
</dbReference>
<name>E6Q7W3_9ZZZZ</name>
<accession>E6Q7W3</accession>